<dbReference type="InterPro" id="IPR001204">
    <property type="entry name" value="Phos_transporter"/>
</dbReference>
<dbReference type="PANTHER" id="PTHR11101">
    <property type="entry name" value="PHOSPHATE TRANSPORTER"/>
    <property type="match status" value="1"/>
</dbReference>
<evidence type="ECO:0000256" key="4">
    <source>
        <dbReference type="ARBA" id="ARBA00022692"/>
    </source>
</evidence>
<dbReference type="AlphaFoldDB" id="A0A084QJ65"/>
<dbReference type="FunCoup" id="A0A084QJ65">
    <property type="interactions" value="931"/>
</dbReference>
<feature type="signal peptide" evidence="8">
    <location>
        <begin position="1"/>
        <end position="21"/>
    </location>
</feature>
<keyword evidence="4 7" id="KW-0812">Transmembrane</keyword>
<dbReference type="InParanoid" id="A0A084QJ65"/>
<protein>
    <recommendedName>
        <fullName evidence="7">Phosphate transporter</fullName>
    </recommendedName>
</protein>
<evidence type="ECO:0000256" key="2">
    <source>
        <dbReference type="ARBA" id="ARBA00022448"/>
    </source>
</evidence>
<keyword evidence="2 7" id="KW-0813">Transport</keyword>
<dbReference type="OMA" id="MQAFCIA"/>
<organism evidence="9 10">
    <name type="scientific">Stachybotrys chlorohalonatus (strain IBT 40285)</name>
    <dbReference type="NCBI Taxonomy" id="1283841"/>
    <lineage>
        <taxon>Eukaryota</taxon>
        <taxon>Fungi</taxon>
        <taxon>Dikarya</taxon>
        <taxon>Ascomycota</taxon>
        <taxon>Pezizomycotina</taxon>
        <taxon>Sordariomycetes</taxon>
        <taxon>Hypocreomycetidae</taxon>
        <taxon>Hypocreales</taxon>
        <taxon>Stachybotryaceae</taxon>
        <taxon>Stachybotrys</taxon>
    </lineage>
</organism>
<dbReference type="Proteomes" id="UP000028524">
    <property type="component" value="Unassembled WGS sequence"/>
</dbReference>
<dbReference type="OrthoDB" id="260807at2759"/>
<evidence type="ECO:0000256" key="8">
    <source>
        <dbReference type="SAM" id="SignalP"/>
    </source>
</evidence>
<feature type="chain" id="PRO_5001779454" description="Phosphate transporter" evidence="8">
    <location>
        <begin position="22"/>
        <end position="576"/>
    </location>
</feature>
<accession>A0A084QJ65</accession>
<evidence type="ECO:0000313" key="10">
    <source>
        <dbReference type="Proteomes" id="UP000028524"/>
    </source>
</evidence>
<gene>
    <name evidence="9" type="ORF">S40285_05501</name>
</gene>
<feature type="transmembrane region" description="Helical" evidence="7">
    <location>
        <begin position="540"/>
        <end position="565"/>
    </location>
</feature>
<keyword evidence="3 7" id="KW-0592">Phosphate transport</keyword>
<evidence type="ECO:0000313" key="9">
    <source>
        <dbReference type="EMBL" id="KFA64000.1"/>
    </source>
</evidence>
<dbReference type="STRING" id="1283841.A0A084QJ65"/>
<evidence type="ECO:0000256" key="7">
    <source>
        <dbReference type="RuleBase" id="RU363058"/>
    </source>
</evidence>
<name>A0A084QJ65_STAC4</name>
<reference evidence="9 10" key="1">
    <citation type="journal article" date="2014" name="BMC Genomics">
        <title>Comparative genome sequencing reveals chemotype-specific gene clusters in the toxigenic black mold Stachybotrys.</title>
        <authorList>
            <person name="Semeiks J."/>
            <person name="Borek D."/>
            <person name="Otwinowski Z."/>
            <person name="Grishin N.V."/>
        </authorList>
    </citation>
    <scope>NUCLEOTIDE SEQUENCE [LARGE SCALE GENOMIC DNA]</scope>
    <source>
        <strain evidence="9 10">IBT 40285</strain>
    </source>
</reference>
<feature type="transmembrane region" description="Helical" evidence="7">
    <location>
        <begin position="150"/>
        <end position="173"/>
    </location>
</feature>
<evidence type="ECO:0000256" key="3">
    <source>
        <dbReference type="ARBA" id="ARBA00022592"/>
    </source>
</evidence>
<comment type="similarity">
    <text evidence="7">Belongs to the inorganic phosphate transporter (PiT) (TC 2.A.20) family.</text>
</comment>
<feature type="transmembrane region" description="Helical" evidence="7">
    <location>
        <begin position="451"/>
        <end position="471"/>
    </location>
</feature>
<evidence type="ECO:0000256" key="1">
    <source>
        <dbReference type="ARBA" id="ARBA00004141"/>
    </source>
</evidence>
<feature type="transmembrane region" description="Helical" evidence="7">
    <location>
        <begin position="85"/>
        <end position="105"/>
    </location>
</feature>
<sequence>MPLHQFDYIFALGTIFAFLDAWNIGANDAANSWATSVSSRSIDYVQAMCAGSVLEFAGAVGVGNRVSDTIRTKVVAIDQFEENPALLMLGMMCAVIGSAIWLSICTKLALPVSTTHSIMGGVIGMGVALVGANGVIWADFSSGEISSGVVSVFLAWIIAPGLSAGFAVTIFLITKYAVLVRSNSVIKGLMLAPIYFGITAALIVMLLIWKGGSIEVPTDDAGTAGIIVGAASAWALLVTIFLVPWLYRLVVKDDWQLRWYHIALGPLLLRRPEPPVQPEGAAGGIRDFYEGHLTKEQLEAIRSAPAEDVEASAGKEMNSKTETDSETAVPAAVVVPGAKKPLVGPRPEGAIYSPAVLFWGLKRVFLNGVDQDVVALQKDKTSVLTGDIEATHSHVRHFDNKTEYLYTFVQVMTACTAAFTHGANDVANAIGPYATIYDVWMNDRVEKKSPVPVWILCFGGAGIAIGIWTYGYNIMRALGNRLTLHSPSRGFSMELGAVATVILATQLSLPVSTTQCITGATVGVGLCSGTWRSINWRMVAWIYMGWIITLPCAGLISGCLAGIIINAPRWGYNYNA</sequence>
<dbReference type="PANTHER" id="PTHR11101:SF80">
    <property type="entry name" value="PHOSPHATE TRANSPORTER"/>
    <property type="match status" value="1"/>
</dbReference>
<feature type="transmembrane region" description="Helical" evidence="7">
    <location>
        <begin position="185"/>
        <end position="209"/>
    </location>
</feature>
<dbReference type="GO" id="GO:0016020">
    <property type="term" value="C:membrane"/>
    <property type="evidence" value="ECO:0007669"/>
    <property type="project" value="UniProtKB-SubCell"/>
</dbReference>
<dbReference type="HOGENOM" id="CLU_015355_3_0_1"/>
<proteinExistence type="inferred from homology"/>
<comment type="function">
    <text evidence="7">Sodium-phosphate symporter.</text>
</comment>
<evidence type="ECO:0000256" key="5">
    <source>
        <dbReference type="ARBA" id="ARBA00022989"/>
    </source>
</evidence>
<feature type="transmembrane region" description="Helical" evidence="7">
    <location>
        <begin position="221"/>
        <end position="247"/>
    </location>
</feature>
<dbReference type="Pfam" id="PF01384">
    <property type="entry name" value="PHO4"/>
    <property type="match status" value="1"/>
</dbReference>
<evidence type="ECO:0000256" key="6">
    <source>
        <dbReference type="ARBA" id="ARBA00023136"/>
    </source>
</evidence>
<keyword evidence="5 7" id="KW-1133">Transmembrane helix</keyword>
<comment type="subcellular location">
    <subcellularLocation>
        <location evidence="1 7">Membrane</location>
        <topology evidence="1 7">Multi-pass membrane protein</topology>
    </subcellularLocation>
</comment>
<dbReference type="GO" id="GO:0035435">
    <property type="term" value="P:phosphate ion transmembrane transport"/>
    <property type="evidence" value="ECO:0007669"/>
    <property type="project" value="TreeGrafter"/>
</dbReference>
<dbReference type="GO" id="GO:0005315">
    <property type="term" value="F:phosphate transmembrane transporter activity"/>
    <property type="evidence" value="ECO:0007669"/>
    <property type="project" value="InterPro"/>
</dbReference>
<feature type="transmembrane region" description="Helical" evidence="7">
    <location>
        <begin position="117"/>
        <end position="138"/>
    </location>
</feature>
<keyword evidence="10" id="KW-1185">Reference proteome</keyword>
<keyword evidence="6 7" id="KW-0472">Membrane</keyword>
<dbReference type="EMBL" id="KL660705">
    <property type="protein sequence ID" value="KFA64000.1"/>
    <property type="molecule type" value="Genomic_DNA"/>
</dbReference>
<keyword evidence="8" id="KW-0732">Signal</keyword>